<proteinExistence type="predicted"/>
<comment type="caution">
    <text evidence="3">The sequence shown here is derived from an EMBL/GenBank/DDBJ whole genome shotgun (WGS) entry which is preliminary data.</text>
</comment>
<evidence type="ECO:0000259" key="2">
    <source>
        <dbReference type="PROSITE" id="PS50830"/>
    </source>
</evidence>
<dbReference type="Pfam" id="PF00565">
    <property type="entry name" value="SNase"/>
    <property type="match status" value="1"/>
</dbReference>
<name>A0A2H0KG88_9BACT</name>
<evidence type="ECO:0000256" key="1">
    <source>
        <dbReference type="SAM" id="Phobius"/>
    </source>
</evidence>
<dbReference type="InterPro" id="IPR016071">
    <property type="entry name" value="Staphylococal_nuclease_OB-fold"/>
</dbReference>
<keyword evidence="1" id="KW-1133">Transmembrane helix</keyword>
<dbReference type="SUPFAM" id="SSF50199">
    <property type="entry name" value="Staphylococcal nuclease"/>
    <property type="match status" value="1"/>
</dbReference>
<feature type="transmembrane region" description="Helical" evidence="1">
    <location>
        <begin position="6"/>
        <end position="26"/>
    </location>
</feature>
<sequence>MRKKLLFKILPTVVLVFSLLLNFFLLSKNLGKKYIDSGVYIRDVIDGDTLVTETGSRIRLLRGDAPEIQFCMGKEAKDRLYELTVGKRVILKDQSGDNFGRILALAYVGDDLINEILIREGLLRYEGGSSSEKERLQTAADIARKNKSGIYSSKCRQTENLDNPKCVIKGNIDKSSGKKTYHFPGCSGYENKVVVEKDIGESWFCSEKEAKAAGFEKSQNCYNKTFKQN</sequence>
<dbReference type="InterPro" id="IPR035437">
    <property type="entry name" value="SNase_OB-fold_sf"/>
</dbReference>
<organism evidence="3 4">
    <name type="scientific">Candidatus Shapirobacteria bacterium CG11_big_fil_rev_8_21_14_0_20_40_12</name>
    <dbReference type="NCBI Taxonomy" id="1974889"/>
    <lineage>
        <taxon>Bacteria</taxon>
        <taxon>Candidatus Shapironibacteriota</taxon>
    </lineage>
</organism>
<reference evidence="3 4" key="1">
    <citation type="submission" date="2017-09" db="EMBL/GenBank/DDBJ databases">
        <title>Depth-based differentiation of microbial function through sediment-hosted aquifers and enrichment of novel symbionts in the deep terrestrial subsurface.</title>
        <authorList>
            <person name="Probst A.J."/>
            <person name="Ladd B."/>
            <person name="Jarett J.K."/>
            <person name="Geller-Mcgrath D.E."/>
            <person name="Sieber C.M."/>
            <person name="Emerson J.B."/>
            <person name="Anantharaman K."/>
            <person name="Thomas B.C."/>
            <person name="Malmstrom R."/>
            <person name="Stieglmeier M."/>
            <person name="Klingl A."/>
            <person name="Woyke T."/>
            <person name="Ryan C.M."/>
            <person name="Banfield J.F."/>
        </authorList>
    </citation>
    <scope>NUCLEOTIDE SEQUENCE [LARGE SCALE GENOMIC DNA]</scope>
    <source>
        <strain evidence="3">CG11_big_fil_rev_8_21_14_0_20_40_12</strain>
    </source>
</reference>
<dbReference type="Gene3D" id="2.40.50.90">
    <property type="match status" value="1"/>
</dbReference>
<feature type="domain" description="TNase-like" evidence="2">
    <location>
        <begin position="41"/>
        <end position="153"/>
    </location>
</feature>
<evidence type="ECO:0000313" key="4">
    <source>
        <dbReference type="Proteomes" id="UP000231371"/>
    </source>
</evidence>
<evidence type="ECO:0000313" key="3">
    <source>
        <dbReference type="EMBL" id="PIQ70260.1"/>
    </source>
</evidence>
<keyword evidence="1" id="KW-0812">Transmembrane</keyword>
<dbReference type="AlphaFoldDB" id="A0A2H0KG88"/>
<gene>
    <name evidence="3" type="ORF">COV89_01445</name>
</gene>
<dbReference type="EMBL" id="PCVI01000024">
    <property type="protein sequence ID" value="PIQ70260.1"/>
    <property type="molecule type" value="Genomic_DNA"/>
</dbReference>
<accession>A0A2H0KG88</accession>
<dbReference type="Proteomes" id="UP000231371">
    <property type="component" value="Unassembled WGS sequence"/>
</dbReference>
<dbReference type="SMART" id="SM00318">
    <property type="entry name" value="SNc"/>
    <property type="match status" value="1"/>
</dbReference>
<dbReference type="PROSITE" id="PS50830">
    <property type="entry name" value="TNASE_3"/>
    <property type="match status" value="1"/>
</dbReference>
<protein>
    <recommendedName>
        <fullName evidence="2">TNase-like domain-containing protein</fullName>
    </recommendedName>
</protein>
<keyword evidence="1" id="KW-0472">Membrane</keyword>